<sequence length="106" mass="12052">MGKTRKKSILLKFDRPPSTGHRRTPLQTNLTHTYHLSYVNHPCHDDGMNTLGVGMVRNPDTFVFDAEAMAIELDYPKLSRIGNYGPMVMRARKGKERKVGFSGKFD</sequence>
<accession>A0ABD1XA84</accession>
<dbReference type="AlphaFoldDB" id="A0ABD1XA84"/>
<comment type="caution">
    <text evidence="1">The sequence shown here is derived from an EMBL/GenBank/DDBJ whole genome shotgun (WGS) entry which is preliminary data.</text>
</comment>
<dbReference type="EMBL" id="JBFOLJ010000001">
    <property type="protein sequence ID" value="KAL2558666.1"/>
    <property type="molecule type" value="Genomic_DNA"/>
</dbReference>
<organism evidence="1 2">
    <name type="scientific">Forsythia ovata</name>
    <dbReference type="NCBI Taxonomy" id="205694"/>
    <lineage>
        <taxon>Eukaryota</taxon>
        <taxon>Viridiplantae</taxon>
        <taxon>Streptophyta</taxon>
        <taxon>Embryophyta</taxon>
        <taxon>Tracheophyta</taxon>
        <taxon>Spermatophyta</taxon>
        <taxon>Magnoliopsida</taxon>
        <taxon>eudicotyledons</taxon>
        <taxon>Gunneridae</taxon>
        <taxon>Pentapetalae</taxon>
        <taxon>asterids</taxon>
        <taxon>lamiids</taxon>
        <taxon>Lamiales</taxon>
        <taxon>Oleaceae</taxon>
        <taxon>Forsythieae</taxon>
        <taxon>Forsythia</taxon>
    </lineage>
</organism>
<name>A0ABD1XA84_9LAMI</name>
<proteinExistence type="predicted"/>
<keyword evidence="2" id="KW-1185">Reference proteome</keyword>
<reference evidence="2" key="1">
    <citation type="submission" date="2024-07" db="EMBL/GenBank/DDBJ databases">
        <title>Two chromosome-level genome assemblies of Korean endemic species Abeliophyllum distichum and Forsythia ovata (Oleaceae).</title>
        <authorList>
            <person name="Jang H."/>
        </authorList>
    </citation>
    <scope>NUCLEOTIDE SEQUENCE [LARGE SCALE GENOMIC DNA]</scope>
</reference>
<dbReference type="Proteomes" id="UP001604277">
    <property type="component" value="Unassembled WGS sequence"/>
</dbReference>
<gene>
    <name evidence="1" type="ORF">Fot_03405</name>
</gene>
<evidence type="ECO:0000313" key="2">
    <source>
        <dbReference type="Proteomes" id="UP001604277"/>
    </source>
</evidence>
<protein>
    <submittedName>
        <fullName evidence="1">Uncharacterized protein</fullName>
    </submittedName>
</protein>
<evidence type="ECO:0000313" key="1">
    <source>
        <dbReference type="EMBL" id="KAL2558666.1"/>
    </source>
</evidence>